<feature type="coiled-coil region" evidence="6">
    <location>
        <begin position="51"/>
        <end position="85"/>
    </location>
</feature>
<protein>
    <submittedName>
        <fullName evidence="7">G-protein beta subunit</fullName>
    </submittedName>
</protein>
<feature type="repeat" description="WD" evidence="5">
    <location>
        <begin position="240"/>
        <end position="281"/>
    </location>
</feature>
<dbReference type="PROSITE" id="PS50082">
    <property type="entry name" value="WD_REPEATS_2"/>
    <property type="match status" value="6"/>
</dbReference>
<evidence type="ECO:0000256" key="6">
    <source>
        <dbReference type="SAM" id="Coils"/>
    </source>
</evidence>
<dbReference type="Pfam" id="PF25391">
    <property type="entry name" value="WD40_Gbeta"/>
    <property type="match status" value="1"/>
</dbReference>
<dbReference type="InterPro" id="IPR016346">
    <property type="entry name" value="G-protein_beta_1-5"/>
</dbReference>
<dbReference type="SUPFAM" id="SSF50978">
    <property type="entry name" value="WD40 repeat-like"/>
    <property type="match status" value="1"/>
</dbReference>
<keyword evidence="2 5" id="KW-0853">WD repeat</keyword>
<dbReference type="GO" id="GO:0007165">
    <property type="term" value="P:signal transduction"/>
    <property type="evidence" value="ECO:0007669"/>
    <property type="project" value="UniProtKB-KW"/>
</dbReference>
<dbReference type="FunFam" id="2.130.10.10:FF:000020">
    <property type="entry name" value="Guanine nucleotide-binding protein beta subunit"/>
    <property type="match status" value="1"/>
</dbReference>
<dbReference type="InterPro" id="IPR001632">
    <property type="entry name" value="WD40_G-protein_beta-like"/>
</dbReference>
<sequence length="400" mass="43523">MLMTRRDIPVHPGSLLLLLSSSPALESLLFPLDLFTHQHLSPNLSDSSMSSVDIQEKISAARREADGLKEKIRSKREEVADTSLRAQAADIEPLPRVVMKPRRTLKGHLAKIYAMHWSTDRQHLVSASQDGKLIVWDAYTTNKVHAIPLRSSWVMTCAYSPSGNFVACGGLDNVCSIYNIRGSSTGTVGASGTKASRELSAHSGYLSCCRFINDRQIVTSSGDMTCMLWDIDAGVKIMDFSDHTGDVMSLSLSPNANVFVSGACDATAKVWDIRSGKAVQTFTGHESDINAVQFFPNGEAFATGSDDASCRLFDLRADKELNTFVHDNILCGITSVAFSASGRILFAGYDDNNCNVWDTLKGERVGILNGHENRVSCLGVSQDGMALCTGSWDSLLKIWS</sequence>
<evidence type="ECO:0000256" key="1">
    <source>
        <dbReference type="ARBA" id="ARBA00009768"/>
    </source>
</evidence>
<dbReference type="CDD" id="cd00200">
    <property type="entry name" value="WD40"/>
    <property type="match status" value="1"/>
</dbReference>
<reference evidence="7" key="1">
    <citation type="submission" date="2014-08" db="EMBL/GenBank/DDBJ databases">
        <authorList>
            <person name="Sharma Rahul"/>
            <person name="Thines Marco"/>
        </authorList>
    </citation>
    <scope>NUCLEOTIDE SEQUENCE</scope>
</reference>
<dbReference type="InterPro" id="IPR001680">
    <property type="entry name" value="WD40_rpt"/>
</dbReference>
<feature type="repeat" description="WD" evidence="5">
    <location>
        <begin position="199"/>
        <end position="239"/>
    </location>
</feature>
<evidence type="ECO:0000256" key="4">
    <source>
        <dbReference type="ARBA" id="ARBA00023224"/>
    </source>
</evidence>
<keyword evidence="3" id="KW-0677">Repeat</keyword>
<accession>A0A0F7SIC4</accession>
<feature type="repeat" description="WD" evidence="5">
    <location>
        <begin position="282"/>
        <end position="323"/>
    </location>
</feature>
<dbReference type="PANTHER" id="PTHR19850">
    <property type="entry name" value="GUANINE NUCLEOTIDE-BINDING PROTEIN BETA G PROTEIN BETA"/>
    <property type="match status" value="1"/>
</dbReference>
<evidence type="ECO:0000256" key="5">
    <source>
        <dbReference type="PROSITE-ProRule" id="PRU00221"/>
    </source>
</evidence>
<dbReference type="PROSITE" id="PS50294">
    <property type="entry name" value="WD_REPEATS_REGION"/>
    <property type="match status" value="4"/>
</dbReference>
<keyword evidence="4" id="KW-0807">Transducer</keyword>
<feature type="repeat" description="WD" evidence="5">
    <location>
        <begin position="105"/>
        <end position="146"/>
    </location>
</feature>
<dbReference type="AlphaFoldDB" id="A0A0F7SIC4"/>
<evidence type="ECO:0000313" key="7">
    <source>
        <dbReference type="EMBL" id="CDZ96707.1"/>
    </source>
</evidence>
<proteinExistence type="inferred from homology"/>
<dbReference type="InterPro" id="IPR020472">
    <property type="entry name" value="WD40_PAC1"/>
</dbReference>
<name>A0A0F7SIC4_PHARH</name>
<comment type="similarity">
    <text evidence="1">Belongs to the WD repeat G protein beta family.</text>
</comment>
<dbReference type="PRINTS" id="PR00320">
    <property type="entry name" value="GPROTEINBRPT"/>
</dbReference>
<dbReference type="InterPro" id="IPR036322">
    <property type="entry name" value="WD40_repeat_dom_sf"/>
</dbReference>
<dbReference type="InterPro" id="IPR015943">
    <property type="entry name" value="WD40/YVTN_repeat-like_dom_sf"/>
</dbReference>
<feature type="repeat" description="WD" evidence="5">
    <location>
        <begin position="368"/>
        <end position="400"/>
    </location>
</feature>
<feature type="repeat" description="WD" evidence="5">
    <location>
        <begin position="333"/>
        <end position="367"/>
    </location>
</feature>
<dbReference type="PIRSF" id="PIRSF002394">
    <property type="entry name" value="GN-bd_beta"/>
    <property type="match status" value="1"/>
</dbReference>
<evidence type="ECO:0000256" key="2">
    <source>
        <dbReference type="ARBA" id="ARBA00022574"/>
    </source>
</evidence>
<dbReference type="EMBL" id="LN483167">
    <property type="protein sequence ID" value="CDZ96707.1"/>
    <property type="molecule type" value="Genomic_DNA"/>
</dbReference>
<evidence type="ECO:0000256" key="3">
    <source>
        <dbReference type="ARBA" id="ARBA00022737"/>
    </source>
</evidence>
<keyword evidence="6" id="KW-0175">Coiled coil</keyword>
<dbReference type="Gene3D" id="2.130.10.10">
    <property type="entry name" value="YVTN repeat-like/Quinoprotein amine dehydrogenase"/>
    <property type="match status" value="1"/>
</dbReference>
<dbReference type="SMART" id="SM00320">
    <property type="entry name" value="WD40"/>
    <property type="match status" value="7"/>
</dbReference>
<dbReference type="PRINTS" id="PR00319">
    <property type="entry name" value="GPROTEINB"/>
</dbReference>
<organism evidence="7">
    <name type="scientific">Phaffia rhodozyma</name>
    <name type="common">Yeast</name>
    <name type="synonym">Xanthophyllomyces dendrorhous</name>
    <dbReference type="NCBI Taxonomy" id="264483"/>
    <lineage>
        <taxon>Eukaryota</taxon>
        <taxon>Fungi</taxon>
        <taxon>Dikarya</taxon>
        <taxon>Basidiomycota</taxon>
        <taxon>Agaricomycotina</taxon>
        <taxon>Tremellomycetes</taxon>
        <taxon>Cystofilobasidiales</taxon>
        <taxon>Mrakiaceae</taxon>
        <taxon>Phaffia</taxon>
    </lineage>
</organism>